<comment type="caution">
    <text evidence="1">The sequence shown here is derived from an EMBL/GenBank/DDBJ whole genome shotgun (WGS) entry which is preliminary data.</text>
</comment>
<dbReference type="Proteomes" id="UP001142489">
    <property type="component" value="Unassembled WGS sequence"/>
</dbReference>
<dbReference type="EMBL" id="JAPFRF010000004">
    <property type="protein sequence ID" value="KAJ7335870.1"/>
    <property type="molecule type" value="Genomic_DNA"/>
</dbReference>
<dbReference type="OrthoDB" id="9049943at2759"/>
<reference evidence="1" key="1">
    <citation type="journal article" date="2023" name="DNA Res.">
        <title>Chromosome-level genome assembly of Phrynocephalus forsythii using third-generation DNA sequencing and Hi-C analysis.</title>
        <authorList>
            <person name="Qi Y."/>
            <person name="Zhao W."/>
            <person name="Zhao Y."/>
            <person name="Niu C."/>
            <person name="Cao S."/>
            <person name="Zhang Y."/>
        </authorList>
    </citation>
    <scope>NUCLEOTIDE SEQUENCE</scope>
    <source>
        <tissue evidence="1">Muscle</tissue>
    </source>
</reference>
<accession>A0A9Q0XZW6</accession>
<name>A0A9Q0XZW6_9SAUR</name>
<evidence type="ECO:0008006" key="3">
    <source>
        <dbReference type="Google" id="ProtNLM"/>
    </source>
</evidence>
<gene>
    <name evidence="1" type="ORF">JRQ81_013811</name>
</gene>
<evidence type="ECO:0000313" key="2">
    <source>
        <dbReference type="Proteomes" id="UP001142489"/>
    </source>
</evidence>
<evidence type="ECO:0000313" key="1">
    <source>
        <dbReference type="EMBL" id="KAJ7335870.1"/>
    </source>
</evidence>
<proteinExistence type="predicted"/>
<keyword evidence="2" id="KW-1185">Reference proteome</keyword>
<dbReference type="AlphaFoldDB" id="A0A9Q0XZW6"/>
<protein>
    <recommendedName>
        <fullName evidence="3">Retrotransposon gag domain-containing protein</fullName>
    </recommendedName>
</protein>
<organism evidence="1 2">
    <name type="scientific">Phrynocephalus forsythii</name>
    <dbReference type="NCBI Taxonomy" id="171643"/>
    <lineage>
        <taxon>Eukaryota</taxon>
        <taxon>Metazoa</taxon>
        <taxon>Chordata</taxon>
        <taxon>Craniata</taxon>
        <taxon>Vertebrata</taxon>
        <taxon>Euteleostomi</taxon>
        <taxon>Lepidosauria</taxon>
        <taxon>Squamata</taxon>
        <taxon>Bifurcata</taxon>
        <taxon>Unidentata</taxon>
        <taxon>Episquamata</taxon>
        <taxon>Toxicofera</taxon>
        <taxon>Iguania</taxon>
        <taxon>Acrodonta</taxon>
        <taxon>Agamidae</taxon>
        <taxon>Agaminae</taxon>
        <taxon>Phrynocephalus</taxon>
    </lineage>
</organism>
<sequence length="159" mass="18084">MLNPGTYTLPVLIATWRQTSSLISQTIESLCVCDVFEIARALVAPLAAQAAPWDMLQEKLKARYAPKPSKIASRHAFYHRNQAEGEPINTYVAALWKATLQCEFSDLDDTLLDKIISDERSGRTSKLRNVQGGQHLTEKSMKRRKQTIVLLDWYRPMHV</sequence>